<proteinExistence type="predicted"/>
<dbReference type="Proteomes" id="UP000827976">
    <property type="component" value="Chromosome 14"/>
</dbReference>
<protein>
    <submittedName>
        <fullName evidence="1">AP2-like ethylene-responsive transcription factor domain-containing protein</fullName>
    </submittedName>
</protein>
<dbReference type="EMBL" id="CM037024">
    <property type="protein sequence ID" value="KAH7664136.1"/>
    <property type="molecule type" value="Genomic_DNA"/>
</dbReference>
<comment type="caution">
    <text evidence="1">The sequence shown here is derived from an EMBL/GenBank/DDBJ whole genome shotgun (WGS) entry which is preliminary data.</text>
</comment>
<name>A0ACB7UU17_DIOAL</name>
<accession>A0ACB7UU17</accession>
<sequence length="216" mass="24771">MVSLRRRRLLGFCPGIDSHMVEILSSFENGNLVENPNQNCKQSNVHSLPTDVVDQPELIQISEELPESASLSGSTSMKEEPEHDFPDKQFKYRKHYRRKRYKDQEQPTMRGVYLKNTKYQAAIKVDKRQIHLGTVKTQAEAARLYDRAAYICGRQPNLELSKEEKQELSKYKWDEFLEMTKRSIASKKNQRRQGGGGGGVGRGKRLIENLETGITG</sequence>
<reference evidence="2" key="1">
    <citation type="journal article" date="2022" name="Nat. Commun.">
        <title>Chromosome evolution and the genetic basis of agronomically important traits in greater yam.</title>
        <authorList>
            <person name="Bredeson J.V."/>
            <person name="Lyons J.B."/>
            <person name="Oniyinde I.O."/>
            <person name="Okereke N.R."/>
            <person name="Kolade O."/>
            <person name="Nnabue I."/>
            <person name="Nwadili C.O."/>
            <person name="Hribova E."/>
            <person name="Parker M."/>
            <person name="Nwogha J."/>
            <person name="Shu S."/>
            <person name="Carlson J."/>
            <person name="Kariba R."/>
            <person name="Muthemba S."/>
            <person name="Knop K."/>
            <person name="Barton G.J."/>
            <person name="Sherwood A.V."/>
            <person name="Lopez-Montes A."/>
            <person name="Asiedu R."/>
            <person name="Jamnadass R."/>
            <person name="Muchugi A."/>
            <person name="Goodstein D."/>
            <person name="Egesi C.N."/>
            <person name="Featherston J."/>
            <person name="Asfaw A."/>
            <person name="Simpson G.G."/>
            <person name="Dolezel J."/>
            <person name="Hendre P.S."/>
            <person name="Van Deynze A."/>
            <person name="Kumar P.L."/>
            <person name="Obidiegwu J.E."/>
            <person name="Bhattacharjee R."/>
            <person name="Rokhsar D.S."/>
        </authorList>
    </citation>
    <scope>NUCLEOTIDE SEQUENCE [LARGE SCALE GENOMIC DNA]</scope>
    <source>
        <strain evidence="2">cv. TDa95/00328</strain>
    </source>
</reference>
<keyword evidence="2" id="KW-1185">Reference proteome</keyword>
<evidence type="ECO:0000313" key="1">
    <source>
        <dbReference type="EMBL" id="KAH7664136.1"/>
    </source>
</evidence>
<gene>
    <name evidence="1" type="ORF">IHE45_14G101100</name>
</gene>
<evidence type="ECO:0000313" key="2">
    <source>
        <dbReference type="Proteomes" id="UP000827976"/>
    </source>
</evidence>
<organism evidence="1 2">
    <name type="scientific">Dioscorea alata</name>
    <name type="common">Purple yam</name>
    <dbReference type="NCBI Taxonomy" id="55571"/>
    <lineage>
        <taxon>Eukaryota</taxon>
        <taxon>Viridiplantae</taxon>
        <taxon>Streptophyta</taxon>
        <taxon>Embryophyta</taxon>
        <taxon>Tracheophyta</taxon>
        <taxon>Spermatophyta</taxon>
        <taxon>Magnoliopsida</taxon>
        <taxon>Liliopsida</taxon>
        <taxon>Dioscoreales</taxon>
        <taxon>Dioscoreaceae</taxon>
        <taxon>Dioscorea</taxon>
    </lineage>
</organism>